<accession>A0A235HCR3</accession>
<proteinExistence type="predicted"/>
<gene>
    <name evidence="1" type="ORF">CHT98_16675</name>
</gene>
<dbReference type="Proteomes" id="UP000215367">
    <property type="component" value="Unassembled WGS sequence"/>
</dbReference>
<reference evidence="1 2" key="1">
    <citation type="submission" date="2017-07" db="EMBL/GenBank/DDBJ databases">
        <title>Whole genome sequence of Azospirillum brasilense 2A1, a potential biofertilizer strain.</title>
        <authorList>
            <person name="Fontana C.A."/>
            <person name="Toffoli L.M."/>
            <person name="Salazar S.M."/>
            <person name="Puglisi E."/>
            <person name="Pedraza R."/>
            <person name="Bassi D."/>
            <person name="Cocconcelli P.S."/>
        </authorList>
    </citation>
    <scope>NUCLEOTIDE SEQUENCE [LARGE SCALE GENOMIC DNA]</scope>
    <source>
        <strain evidence="1 2">2A1</strain>
        <plasmid evidence="1">unnamed</plasmid>
    </source>
</reference>
<protein>
    <submittedName>
        <fullName evidence="1">Uncharacterized protein</fullName>
    </submittedName>
</protein>
<organism evidence="1 2">
    <name type="scientific">Azospirillum brasilense</name>
    <dbReference type="NCBI Taxonomy" id="192"/>
    <lineage>
        <taxon>Bacteria</taxon>
        <taxon>Pseudomonadati</taxon>
        <taxon>Pseudomonadota</taxon>
        <taxon>Alphaproteobacteria</taxon>
        <taxon>Rhodospirillales</taxon>
        <taxon>Azospirillaceae</taxon>
        <taxon>Azospirillum</taxon>
    </lineage>
</organism>
<dbReference type="EMBL" id="NOWT01000015">
    <property type="protein sequence ID" value="OYD83283.1"/>
    <property type="molecule type" value="Genomic_DNA"/>
</dbReference>
<geneLocation type="plasmid" evidence="1">
    <name>unnamed</name>
</geneLocation>
<sequence>MQRCKMLFQNIFFTARRAFTSRHVSFSSTGLPSELTACCAAELLHLPPGDVRSFDAGGCLD</sequence>
<dbReference type="AlphaFoldDB" id="A0A235HCR3"/>
<evidence type="ECO:0000313" key="2">
    <source>
        <dbReference type="Proteomes" id="UP000215367"/>
    </source>
</evidence>
<comment type="caution">
    <text evidence="1">The sequence shown here is derived from an EMBL/GenBank/DDBJ whole genome shotgun (WGS) entry which is preliminary data.</text>
</comment>
<evidence type="ECO:0000313" key="1">
    <source>
        <dbReference type="EMBL" id="OYD83283.1"/>
    </source>
</evidence>
<keyword evidence="1" id="KW-0614">Plasmid</keyword>
<name>A0A235HCR3_AZOBR</name>